<accession>A0AAU7Y4W2</accession>
<dbReference type="EMBL" id="CP158373">
    <property type="protein sequence ID" value="XBY64810.1"/>
    <property type="molecule type" value="Genomic_DNA"/>
</dbReference>
<dbReference type="RefSeq" id="WP_350447601.1">
    <property type="nucleotide sequence ID" value="NZ_CP158373.1"/>
</dbReference>
<sequence length="99" mass="10645">MKPTTEELALQILATCMLINAQGFFLATFTYDCGDSVWVSVEPRGGLDEDGDAHRYSAVMNAAGDPDFDHAPVEGMGTLTGMLSQLQDYLQKEAIPCAA</sequence>
<protein>
    <submittedName>
        <fullName evidence="1">Uncharacterized protein</fullName>
    </submittedName>
</protein>
<name>A0AAU7Y4W2_9PSED</name>
<reference evidence="1" key="1">
    <citation type="submission" date="2023-08" db="EMBL/GenBank/DDBJ databases">
        <title>Increased levels of nutrients transform a symbiont into a lethal pathobiont.</title>
        <authorList>
            <person name="Lachnit T."/>
            <person name="Ulrich L."/>
            <person name="Willmer F.M."/>
            <person name="Hasenbein T."/>
            <person name="Steiner L.X."/>
            <person name="Wolters M."/>
            <person name="Herbst E.M."/>
            <person name="Deines P."/>
        </authorList>
    </citation>
    <scope>NUCLEOTIDE SEQUENCE</scope>
    <source>
        <strain evidence="1">T3</strain>
    </source>
</reference>
<dbReference type="AlphaFoldDB" id="A0AAU7Y4W2"/>
<evidence type="ECO:0000313" key="1">
    <source>
        <dbReference type="EMBL" id="XBY64810.1"/>
    </source>
</evidence>
<proteinExistence type="predicted"/>
<gene>
    <name evidence="1" type="ORF">ABS648_03320</name>
</gene>
<organism evidence="1">
    <name type="scientific">Pseudomonas solani</name>
    <dbReference type="NCBI Taxonomy" id="2731552"/>
    <lineage>
        <taxon>Bacteria</taxon>
        <taxon>Pseudomonadati</taxon>
        <taxon>Pseudomonadota</taxon>
        <taxon>Gammaproteobacteria</taxon>
        <taxon>Pseudomonadales</taxon>
        <taxon>Pseudomonadaceae</taxon>
        <taxon>Pseudomonas</taxon>
    </lineage>
</organism>